<reference evidence="1" key="1">
    <citation type="submission" date="2019-08" db="EMBL/GenBank/DDBJ databases">
        <title>Genome sequence of Clostridiales bacterium MT110.</title>
        <authorList>
            <person name="Cao J."/>
        </authorList>
    </citation>
    <scope>NUCLEOTIDE SEQUENCE</scope>
    <source>
        <strain evidence="1">MT110</strain>
    </source>
</reference>
<accession>A0ACD1AGF1</accession>
<name>A0ACD1AGF1_9FIRM</name>
<dbReference type="EMBL" id="CP042469">
    <property type="protein sequence ID" value="QOX65451.1"/>
    <property type="molecule type" value="Genomic_DNA"/>
</dbReference>
<gene>
    <name evidence="1" type="ORF">FRZ06_19855</name>
</gene>
<sequence length="293" mass="32136">MMYCRASFRVMRGNIMSKKNGLPDQFKLAATLSAELNPSSPVIMAGEPAGRIALASRLGYDSLELHWSDPSRIPLDQIAVACSDHQMDISAFATGRAYVQEGLSLTHEDENNRAAAIARLKSFVDAASPYHATVIIGCIRGNLASEASRSRSLELLANSTRMVAEYADEKGVGIVFEAINRYENNYLNTAEETASFIRNFQLPNTKILLDTFHMNIEDKDMAKAVLDCGNLLGYIHIADSNRRYTGEGHIQMKEIVEALIKVGYNGVLSAECLPLPDSDTALAGWIEGIKKAF</sequence>
<dbReference type="Proteomes" id="UP000594014">
    <property type="component" value="Chromosome"/>
</dbReference>
<keyword evidence="2" id="KW-1185">Reference proteome</keyword>
<organism evidence="1 2">
    <name type="scientific">Anoxybacterium hadale</name>
    <dbReference type="NCBI Taxonomy" id="3408580"/>
    <lineage>
        <taxon>Bacteria</taxon>
        <taxon>Bacillati</taxon>
        <taxon>Bacillota</taxon>
        <taxon>Clostridia</taxon>
        <taxon>Peptostreptococcales</taxon>
        <taxon>Anaerovoracaceae</taxon>
        <taxon>Anoxybacterium</taxon>
    </lineage>
</organism>
<evidence type="ECO:0000313" key="2">
    <source>
        <dbReference type="Proteomes" id="UP000594014"/>
    </source>
</evidence>
<protein>
    <submittedName>
        <fullName evidence="1">Sugar phosphate isomerase/epimerase</fullName>
    </submittedName>
</protein>
<proteinExistence type="predicted"/>
<evidence type="ECO:0000313" key="1">
    <source>
        <dbReference type="EMBL" id="QOX65451.1"/>
    </source>
</evidence>
<keyword evidence="1" id="KW-0413">Isomerase</keyword>